<dbReference type="InterPro" id="IPR004360">
    <property type="entry name" value="Glyas_Fos-R_dOase_dom"/>
</dbReference>
<dbReference type="Gene3D" id="3.10.180.10">
    <property type="entry name" value="2,3-Dihydroxybiphenyl 1,2-Dioxygenase, domain 1"/>
    <property type="match status" value="2"/>
</dbReference>
<dbReference type="AlphaFoldDB" id="A0A1I1SWW6"/>
<dbReference type="OrthoDB" id="9785698at2"/>
<reference evidence="2 3" key="1">
    <citation type="submission" date="2016-10" db="EMBL/GenBank/DDBJ databases">
        <authorList>
            <person name="Varghese N."/>
            <person name="Submissions S."/>
        </authorList>
    </citation>
    <scope>NUCLEOTIDE SEQUENCE [LARGE SCALE GENOMIC DNA]</scope>
    <source>
        <strain evidence="3">YIM D21,KCTC 23444,ACCC 10710</strain>
    </source>
</reference>
<protein>
    <submittedName>
        <fullName evidence="2">Phospholipase/carboxylesterase</fullName>
    </submittedName>
</protein>
<dbReference type="Pfam" id="PF00903">
    <property type="entry name" value="Glyoxalase"/>
    <property type="match status" value="1"/>
</dbReference>
<dbReference type="EMBL" id="FOMS01000001">
    <property type="protein sequence ID" value="SFD50841.1"/>
    <property type="molecule type" value="Genomic_DNA"/>
</dbReference>
<dbReference type="SUPFAM" id="SSF54593">
    <property type="entry name" value="Glyoxalase/Bleomycin resistance protein/Dihydroxybiphenyl dioxygenase"/>
    <property type="match status" value="1"/>
</dbReference>
<evidence type="ECO:0000259" key="1">
    <source>
        <dbReference type="PROSITE" id="PS51819"/>
    </source>
</evidence>
<dbReference type="Gene3D" id="3.40.50.1820">
    <property type="entry name" value="alpha/beta hydrolase"/>
    <property type="match status" value="1"/>
</dbReference>
<dbReference type="InterPro" id="IPR037523">
    <property type="entry name" value="VOC_core"/>
</dbReference>
<dbReference type="SUPFAM" id="SSF53474">
    <property type="entry name" value="alpha/beta-Hydrolases"/>
    <property type="match status" value="1"/>
</dbReference>
<dbReference type="PANTHER" id="PTHR36110">
    <property type="entry name" value="RING-CLEAVING DIOXYGENASE MHQE-RELATED"/>
    <property type="match status" value="1"/>
</dbReference>
<organism evidence="2 3">
    <name type="scientific">Roseivivax sediminis</name>
    <dbReference type="NCBI Taxonomy" id="936889"/>
    <lineage>
        <taxon>Bacteria</taxon>
        <taxon>Pseudomonadati</taxon>
        <taxon>Pseudomonadota</taxon>
        <taxon>Alphaproteobacteria</taxon>
        <taxon>Rhodobacterales</taxon>
        <taxon>Roseobacteraceae</taxon>
        <taxon>Roseivivax</taxon>
    </lineage>
</organism>
<dbReference type="InterPro" id="IPR029058">
    <property type="entry name" value="AB_hydrolase_fold"/>
</dbReference>
<gene>
    <name evidence="2" type="ORF">SAMN04515678_101372</name>
</gene>
<dbReference type="Proteomes" id="UP000325289">
    <property type="component" value="Unassembled WGS sequence"/>
</dbReference>
<keyword evidence="3" id="KW-1185">Reference proteome</keyword>
<dbReference type="PANTHER" id="PTHR36110:SF2">
    <property type="entry name" value="RING-CLEAVING DIOXYGENASE MHQE-RELATED"/>
    <property type="match status" value="1"/>
</dbReference>
<sequence>MTEGMHHVTAITRRVQANVDFYAGFLGLRMVKQTGGFEDAEQLHLVYGDWAGNPGSLVTFLVWEDGAPGRVGSGQVSEVAFAVPVRSIGTWLTRALDAGLQVEGPNREFGEPVLRLKDPDRIIVKLVGSDMSSAAPLPDPDAPTRLRSVTILSVVPDETSAFLARFGYREGARDGAIRRWTSDRDAVDVRDASGYVPGIPGTGIVDHVAFRAADGDALRRMRRDLASHDGITNVHDRKYFLSLYVREPGGTLLEQATDGPGMDVDEDIDRLGETLFVPDSDRNRAEDLRVMLPQFARPGAARIVLRDLPFIHRFHTPEEADGHLILTLHGTGGSEADLFPIAARIDPAATLLGLRGRATEEGVARFFRRFDTALFDQADIRAEAEAFQAFWQQAVRSYGLDPDRITVMGYSNGANFAAAVMALYPGLVRRAILLRAVMPLEEPPEPDLSDVQVLTVTGADDPYSRHAARLNDWLQDCGAAVDPREIAAGHGLSDADQTMARDWLVGVRVPGGMD</sequence>
<evidence type="ECO:0000313" key="2">
    <source>
        <dbReference type="EMBL" id="SFD50841.1"/>
    </source>
</evidence>
<dbReference type="PROSITE" id="PS51819">
    <property type="entry name" value="VOC"/>
    <property type="match status" value="1"/>
</dbReference>
<dbReference type="RefSeq" id="WP_149754168.1">
    <property type="nucleotide sequence ID" value="NZ_FOMS01000001.1"/>
</dbReference>
<dbReference type="InterPro" id="IPR052537">
    <property type="entry name" value="Extradiol_RC_dioxygenase"/>
</dbReference>
<evidence type="ECO:0000313" key="3">
    <source>
        <dbReference type="Proteomes" id="UP000325289"/>
    </source>
</evidence>
<name>A0A1I1SWW6_9RHOB</name>
<feature type="domain" description="VOC" evidence="1">
    <location>
        <begin position="4"/>
        <end position="129"/>
    </location>
</feature>
<accession>A0A1I1SWW6</accession>
<proteinExistence type="predicted"/>
<dbReference type="InterPro" id="IPR029068">
    <property type="entry name" value="Glyas_Bleomycin-R_OHBP_Dase"/>
</dbReference>